<sequence length="133" mass="14931">MKNRMSKFSRIGLVSGVLMICLFIFALFYFQQPESSAEEPVVTQQDGFQVATINVKDNGFYPANIEVQAGVPTKLNFKKKSGFTCIKSVASPDLGIDVYLEKGDNFITLKDLKPGTYKFHCGMYMYFGTITVR</sequence>
<dbReference type="Proteomes" id="UP000618579">
    <property type="component" value="Unassembled WGS sequence"/>
</dbReference>
<dbReference type="Pfam" id="PF13473">
    <property type="entry name" value="Cupredoxin_1"/>
    <property type="match status" value="1"/>
</dbReference>
<dbReference type="SUPFAM" id="SSF49503">
    <property type="entry name" value="Cupredoxins"/>
    <property type="match status" value="1"/>
</dbReference>
<gene>
    <name evidence="3" type="ORF">GC097_01655</name>
</gene>
<name>A0ABX1ZF73_9BACL</name>
<accession>A0ABX1ZF73</accession>
<reference evidence="3 4" key="1">
    <citation type="submission" date="2019-10" db="EMBL/GenBank/DDBJ databases">
        <title>Description of Paenibacillus pedi sp. nov.</title>
        <authorList>
            <person name="Carlier A."/>
            <person name="Qi S."/>
        </authorList>
    </citation>
    <scope>NUCLEOTIDE SEQUENCE [LARGE SCALE GENOMIC DNA]</scope>
    <source>
        <strain evidence="3 4">LMG 31457</strain>
    </source>
</reference>
<keyword evidence="1" id="KW-0812">Transmembrane</keyword>
<organism evidence="3 4">
    <name type="scientific">Paenibacillus planticolens</name>
    <dbReference type="NCBI Taxonomy" id="2654976"/>
    <lineage>
        <taxon>Bacteria</taxon>
        <taxon>Bacillati</taxon>
        <taxon>Bacillota</taxon>
        <taxon>Bacilli</taxon>
        <taxon>Bacillales</taxon>
        <taxon>Paenibacillaceae</taxon>
        <taxon>Paenibacillus</taxon>
    </lineage>
</organism>
<dbReference type="InterPro" id="IPR008972">
    <property type="entry name" value="Cupredoxin"/>
</dbReference>
<comment type="caution">
    <text evidence="3">The sequence shown here is derived from an EMBL/GenBank/DDBJ whole genome shotgun (WGS) entry which is preliminary data.</text>
</comment>
<feature type="domain" description="EfeO-type cupredoxin-like" evidence="2">
    <location>
        <begin position="22"/>
        <end position="132"/>
    </location>
</feature>
<evidence type="ECO:0000313" key="4">
    <source>
        <dbReference type="Proteomes" id="UP000618579"/>
    </source>
</evidence>
<keyword evidence="1" id="KW-0472">Membrane</keyword>
<proteinExistence type="predicted"/>
<keyword evidence="1" id="KW-1133">Transmembrane helix</keyword>
<dbReference type="Gene3D" id="2.60.40.420">
    <property type="entry name" value="Cupredoxins - blue copper proteins"/>
    <property type="match status" value="1"/>
</dbReference>
<keyword evidence="4" id="KW-1185">Reference proteome</keyword>
<evidence type="ECO:0000259" key="2">
    <source>
        <dbReference type="Pfam" id="PF13473"/>
    </source>
</evidence>
<evidence type="ECO:0000256" key="1">
    <source>
        <dbReference type="SAM" id="Phobius"/>
    </source>
</evidence>
<feature type="transmembrane region" description="Helical" evidence="1">
    <location>
        <begin position="12"/>
        <end position="30"/>
    </location>
</feature>
<protein>
    <submittedName>
        <fullName evidence="3">Cupredoxin domain-containing protein</fullName>
    </submittedName>
</protein>
<dbReference type="EMBL" id="WHNZ01000007">
    <property type="protein sequence ID" value="NOU98730.1"/>
    <property type="molecule type" value="Genomic_DNA"/>
</dbReference>
<evidence type="ECO:0000313" key="3">
    <source>
        <dbReference type="EMBL" id="NOU98730.1"/>
    </source>
</evidence>
<dbReference type="RefSeq" id="WP_171681611.1">
    <property type="nucleotide sequence ID" value="NZ_WHNZ01000007.1"/>
</dbReference>
<dbReference type="InterPro" id="IPR028096">
    <property type="entry name" value="EfeO_Cupredoxin"/>
</dbReference>